<evidence type="ECO:0000313" key="3">
    <source>
        <dbReference type="Proteomes" id="UP000467700"/>
    </source>
</evidence>
<feature type="compositionally biased region" description="Polar residues" evidence="1">
    <location>
        <begin position="206"/>
        <end position="217"/>
    </location>
</feature>
<feature type="compositionally biased region" description="Polar residues" evidence="1">
    <location>
        <begin position="118"/>
        <end position="127"/>
    </location>
</feature>
<feature type="compositionally biased region" description="Polar residues" evidence="1">
    <location>
        <begin position="16"/>
        <end position="28"/>
    </location>
</feature>
<protein>
    <submittedName>
        <fullName evidence="2">Uncharacterized protein</fullName>
    </submittedName>
</protein>
<sequence length="493" mass="52947">MHSPSYDPSTSTTPSFQEVSSTFDSADNTVPVANGQMNATHQRDVGFSPRQLSHGNSSSSSSAAATPASTSESLSTPPTSVDGQSPPDSTYEERQDAVEYGAEGPGRGANARQRSKQKAPSTPATDGSNKRKRKNGAKKPLKKRLTSTGFYEHVHAENVTQTAPGKYKKPKVTRVDGSLDPGMSSGGHAFIPPHPSAIAAGPVVAATSQAAGRQPSATKIKRQQTRRDAASPYGLPSNAQGKKKSRAPYSQLPPAQFPTTVPSHPAPYLNEAYETCTEFDAHTQPNADLVQQFQGPAVGPSSLGVTDFSQHQESFPAIRGLDSRLYEAEVTAAPFTLQPSLDMLAGVHQSSPYNDNPGQYQPPLTQPDTTHHHYHYAQTVSGPQVSPVIVNYGPQRVLSYRQTLPQGYEQQMAFGGRTFFQQGSLHANQGPQAHVAFPSDYYPTPPGAYYAHNPYHVPVTEWEGYCTDQASAAGSPPYDTWAAQHGAQHPRFP</sequence>
<gene>
    <name evidence="2" type="ORF">AAE3_LOCUS1685</name>
</gene>
<proteinExistence type="predicted"/>
<name>A0A8S0VT28_CYCAE</name>
<dbReference type="Proteomes" id="UP000467700">
    <property type="component" value="Unassembled WGS sequence"/>
</dbReference>
<feature type="region of interest" description="Disordered" evidence="1">
    <location>
        <begin position="1"/>
        <end position="266"/>
    </location>
</feature>
<feature type="compositionally biased region" description="Low complexity" evidence="1">
    <location>
        <begin position="1"/>
        <end position="15"/>
    </location>
</feature>
<evidence type="ECO:0000256" key="1">
    <source>
        <dbReference type="SAM" id="MobiDB-lite"/>
    </source>
</evidence>
<reference evidence="2 3" key="1">
    <citation type="submission" date="2020-01" db="EMBL/GenBank/DDBJ databases">
        <authorList>
            <person name="Gupta K D."/>
        </authorList>
    </citation>
    <scope>NUCLEOTIDE SEQUENCE [LARGE SCALE GENOMIC DNA]</scope>
</reference>
<dbReference type="AlphaFoldDB" id="A0A8S0VT28"/>
<keyword evidence="3" id="KW-1185">Reference proteome</keyword>
<dbReference type="OrthoDB" id="10385068at2759"/>
<feature type="compositionally biased region" description="Basic residues" evidence="1">
    <location>
        <begin position="130"/>
        <end position="145"/>
    </location>
</feature>
<accession>A0A8S0VT28</accession>
<dbReference type="EMBL" id="CACVBS010000024">
    <property type="protein sequence ID" value="CAA7259390.1"/>
    <property type="molecule type" value="Genomic_DNA"/>
</dbReference>
<comment type="caution">
    <text evidence="2">The sequence shown here is derived from an EMBL/GenBank/DDBJ whole genome shotgun (WGS) entry which is preliminary data.</text>
</comment>
<organism evidence="2 3">
    <name type="scientific">Cyclocybe aegerita</name>
    <name type="common">Black poplar mushroom</name>
    <name type="synonym">Agrocybe aegerita</name>
    <dbReference type="NCBI Taxonomy" id="1973307"/>
    <lineage>
        <taxon>Eukaryota</taxon>
        <taxon>Fungi</taxon>
        <taxon>Dikarya</taxon>
        <taxon>Basidiomycota</taxon>
        <taxon>Agaricomycotina</taxon>
        <taxon>Agaricomycetes</taxon>
        <taxon>Agaricomycetidae</taxon>
        <taxon>Agaricales</taxon>
        <taxon>Agaricineae</taxon>
        <taxon>Bolbitiaceae</taxon>
        <taxon>Cyclocybe</taxon>
    </lineage>
</organism>
<feature type="compositionally biased region" description="Low complexity" evidence="1">
    <location>
        <begin position="57"/>
        <end position="80"/>
    </location>
</feature>
<evidence type="ECO:0000313" key="2">
    <source>
        <dbReference type="EMBL" id="CAA7259390.1"/>
    </source>
</evidence>